<keyword evidence="1" id="KW-0732">Signal</keyword>
<name>A0A2S9WT71_9FLAO</name>
<dbReference type="Proteomes" id="UP000239532">
    <property type="component" value="Unassembled WGS sequence"/>
</dbReference>
<organism evidence="3 4">
    <name type="scientific">Nonlabens agnitus</name>
    <dbReference type="NCBI Taxonomy" id="870484"/>
    <lineage>
        <taxon>Bacteria</taxon>
        <taxon>Pseudomonadati</taxon>
        <taxon>Bacteroidota</taxon>
        <taxon>Flavobacteriia</taxon>
        <taxon>Flavobacteriales</taxon>
        <taxon>Flavobacteriaceae</taxon>
        <taxon>Nonlabens</taxon>
    </lineage>
</organism>
<dbReference type="GO" id="GO:0016872">
    <property type="term" value="F:intramolecular lyase activity"/>
    <property type="evidence" value="ECO:0007669"/>
    <property type="project" value="InterPro"/>
</dbReference>
<feature type="chain" id="PRO_5015544158" evidence="1">
    <location>
        <begin position="20"/>
        <end position="187"/>
    </location>
</feature>
<dbReference type="InterPro" id="IPR036298">
    <property type="entry name" value="Chalcone_isomerase_sf"/>
</dbReference>
<sequence length="187" mass="20097">MKKLLLIAVAALGTYTASAQMTVEGVTVEKSLTVDGKELILNGAGLREKFVFDLYVGGLYTTAKTTNGAALLSSDQPMAITLDIVSKLVTQENMVEAITEGFEDSVSSAERKKLQPKIDKFIGFFNEEIVNGNEFQISYVPGKGTMAHKNGKLLGTIEGKDFATGLFGIWLGNKPADKDLKKGMLGL</sequence>
<dbReference type="InterPro" id="IPR016088">
    <property type="entry name" value="Chalcone_isomerase_3-sand"/>
</dbReference>
<dbReference type="OrthoDB" id="270742at2"/>
<dbReference type="Pfam" id="PF16036">
    <property type="entry name" value="Chalcone_3"/>
    <property type="match status" value="1"/>
</dbReference>
<proteinExistence type="predicted"/>
<evidence type="ECO:0000256" key="1">
    <source>
        <dbReference type="SAM" id="SignalP"/>
    </source>
</evidence>
<dbReference type="AlphaFoldDB" id="A0A2S9WT71"/>
<keyword evidence="4" id="KW-1185">Reference proteome</keyword>
<dbReference type="RefSeq" id="WP_105982468.1">
    <property type="nucleotide sequence ID" value="NZ_MQUC01000003.1"/>
</dbReference>
<dbReference type="InterPro" id="IPR016087">
    <property type="entry name" value="Chalcone_isomerase"/>
</dbReference>
<comment type="caution">
    <text evidence="3">The sequence shown here is derived from an EMBL/GenBank/DDBJ whole genome shotgun (WGS) entry which is preliminary data.</text>
</comment>
<dbReference type="Gene3D" id="3.50.70.10">
    <property type="match status" value="1"/>
</dbReference>
<feature type="domain" description="Chalcone isomerase" evidence="2">
    <location>
        <begin position="21"/>
        <end position="186"/>
    </location>
</feature>
<dbReference type="SUPFAM" id="SSF54626">
    <property type="entry name" value="Chalcone isomerase"/>
    <property type="match status" value="1"/>
</dbReference>
<evidence type="ECO:0000313" key="3">
    <source>
        <dbReference type="EMBL" id="PRP66668.1"/>
    </source>
</evidence>
<evidence type="ECO:0000313" key="4">
    <source>
        <dbReference type="Proteomes" id="UP000239532"/>
    </source>
</evidence>
<reference evidence="3 4" key="1">
    <citation type="submission" date="2016-11" db="EMBL/GenBank/DDBJ databases">
        <title>Trade-off between light-utilization and light-protection in marine flavobacteria.</title>
        <authorList>
            <person name="Kumagai Y."/>
        </authorList>
    </citation>
    <scope>NUCLEOTIDE SEQUENCE [LARGE SCALE GENOMIC DNA]</scope>
    <source>
        <strain evidence="3 4">JCM 17109</strain>
    </source>
</reference>
<protein>
    <submittedName>
        <fullName evidence="3">Chalcone isomerase</fullName>
    </submittedName>
</protein>
<evidence type="ECO:0000259" key="2">
    <source>
        <dbReference type="Pfam" id="PF16036"/>
    </source>
</evidence>
<gene>
    <name evidence="3" type="ORF">BST86_05905</name>
</gene>
<accession>A0A2S9WT71</accession>
<keyword evidence="3" id="KW-0413">Isomerase</keyword>
<dbReference type="EMBL" id="MQUC01000003">
    <property type="protein sequence ID" value="PRP66668.1"/>
    <property type="molecule type" value="Genomic_DNA"/>
</dbReference>
<feature type="signal peptide" evidence="1">
    <location>
        <begin position="1"/>
        <end position="19"/>
    </location>
</feature>